<evidence type="ECO:0000256" key="2">
    <source>
        <dbReference type="ARBA" id="ARBA00023157"/>
    </source>
</evidence>
<keyword evidence="9" id="KW-1185">Reference proteome</keyword>
<evidence type="ECO:0000256" key="5">
    <source>
        <dbReference type="SAM" id="Phobius"/>
    </source>
</evidence>
<dbReference type="Pfam" id="PF00431">
    <property type="entry name" value="CUB"/>
    <property type="match status" value="1"/>
</dbReference>
<dbReference type="PANTHER" id="PTHR24251">
    <property type="entry name" value="OVOCHYMASE-RELATED"/>
    <property type="match status" value="1"/>
</dbReference>
<keyword evidence="6" id="KW-0732">Signal</keyword>
<keyword evidence="2" id="KW-1015">Disulfide bond</keyword>
<sequence length="337" mass="38766">MELRQLGLTLFLLLIVLLQTAHVVRTDWCPSEVMLEDGEEFLFSSKKMASEIRPSELVSRLAYCEMRIRPKFYDSSIIVSVGIIDQWVSDLNITITGFDPTDPMEVPLKTLRKGYNSITNFDHMALKINAQVTYLFIYEHLFEIIFRLHKESECDSKTIYVGAESQYIVSPNYPEPFPEGHMYCVWHFEASEEIQFELVEYDGHCSYNHLAITFDDMCRSPAKICGTARNQLFYCQATYFKTWHTATVNFYSVRNPGNRKGFMLRYRLRQTSSKDDAYDGNQDSSPNSSSSKTGVAVGSTIASILFVLMVGGAVAVFVTRQRRRQQHSRHVNRQDVM</sequence>
<evidence type="ECO:0000256" key="1">
    <source>
        <dbReference type="ARBA" id="ARBA00022737"/>
    </source>
</evidence>
<name>A0A3S0ZT50_ELYCH</name>
<keyword evidence="5" id="KW-0472">Membrane</keyword>
<keyword evidence="1" id="KW-0677">Repeat</keyword>
<evidence type="ECO:0000256" key="6">
    <source>
        <dbReference type="SAM" id="SignalP"/>
    </source>
</evidence>
<evidence type="ECO:0000256" key="4">
    <source>
        <dbReference type="SAM" id="MobiDB-lite"/>
    </source>
</evidence>
<dbReference type="InterPro" id="IPR035914">
    <property type="entry name" value="Sperma_CUB_dom_sf"/>
</dbReference>
<dbReference type="CDD" id="cd00041">
    <property type="entry name" value="CUB"/>
    <property type="match status" value="1"/>
</dbReference>
<feature type="chain" id="PRO_5018788801" description="CUB domain-containing protein" evidence="6">
    <location>
        <begin position="27"/>
        <end position="337"/>
    </location>
</feature>
<protein>
    <recommendedName>
        <fullName evidence="7">CUB domain-containing protein</fullName>
    </recommendedName>
</protein>
<comment type="caution">
    <text evidence="8">The sequence shown here is derived from an EMBL/GenBank/DDBJ whole genome shotgun (WGS) entry which is preliminary data.</text>
</comment>
<keyword evidence="5" id="KW-0812">Transmembrane</keyword>
<dbReference type="AlphaFoldDB" id="A0A3S0ZT50"/>
<reference evidence="8 9" key="1">
    <citation type="submission" date="2019-01" db="EMBL/GenBank/DDBJ databases">
        <title>A draft genome assembly of the solar-powered sea slug Elysia chlorotica.</title>
        <authorList>
            <person name="Cai H."/>
            <person name="Li Q."/>
            <person name="Fang X."/>
            <person name="Li J."/>
            <person name="Curtis N.E."/>
            <person name="Altenburger A."/>
            <person name="Shibata T."/>
            <person name="Feng M."/>
            <person name="Maeda T."/>
            <person name="Schwartz J.A."/>
            <person name="Shigenobu S."/>
            <person name="Lundholm N."/>
            <person name="Nishiyama T."/>
            <person name="Yang H."/>
            <person name="Hasebe M."/>
            <person name="Li S."/>
            <person name="Pierce S.K."/>
            <person name="Wang J."/>
        </authorList>
    </citation>
    <scope>NUCLEOTIDE SEQUENCE [LARGE SCALE GENOMIC DNA]</scope>
    <source>
        <strain evidence="8">EC2010</strain>
        <tissue evidence="8">Whole organism of an adult</tissue>
    </source>
</reference>
<proteinExistence type="predicted"/>
<dbReference type="InterPro" id="IPR000859">
    <property type="entry name" value="CUB_dom"/>
</dbReference>
<evidence type="ECO:0000313" key="9">
    <source>
        <dbReference type="Proteomes" id="UP000271974"/>
    </source>
</evidence>
<dbReference type="Gene3D" id="2.60.120.290">
    <property type="entry name" value="Spermadhesin, CUB domain"/>
    <property type="match status" value="1"/>
</dbReference>
<evidence type="ECO:0000259" key="7">
    <source>
        <dbReference type="PROSITE" id="PS01180"/>
    </source>
</evidence>
<dbReference type="SMART" id="SM00042">
    <property type="entry name" value="CUB"/>
    <property type="match status" value="1"/>
</dbReference>
<organism evidence="8 9">
    <name type="scientific">Elysia chlorotica</name>
    <name type="common">Eastern emerald elysia</name>
    <name type="synonym">Sea slug</name>
    <dbReference type="NCBI Taxonomy" id="188477"/>
    <lineage>
        <taxon>Eukaryota</taxon>
        <taxon>Metazoa</taxon>
        <taxon>Spiralia</taxon>
        <taxon>Lophotrochozoa</taxon>
        <taxon>Mollusca</taxon>
        <taxon>Gastropoda</taxon>
        <taxon>Heterobranchia</taxon>
        <taxon>Euthyneura</taxon>
        <taxon>Panpulmonata</taxon>
        <taxon>Sacoglossa</taxon>
        <taxon>Placobranchoidea</taxon>
        <taxon>Plakobranchidae</taxon>
        <taxon>Elysia</taxon>
    </lineage>
</organism>
<keyword evidence="5" id="KW-1133">Transmembrane helix</keyword>
<feature type="signal peptide" evidence="6">
    <location>
        <begin position="1"/>
        <end position="26"/>
    </location>
</feature>
<feature type="region of interest" description="Disordered" evidence="4">
    <location>
        <begin position="274"/>
        <end position="294"/>
    </location>
</feature>
<dbReference type="PROSITE" id="PS01180">
    <property type="entry name" value="CUB"/>
    <property type="match status" value="1"/>
</dbReference>
<dbReference type="Proteomes" id="UP000271974">
    <property type="component" value="Unassembled WGS sequence"/>
</dbReference>
<dbReference type="SUPFAM" id="SSF49854">
    <property type="entry name" value="Spermadhesin, CUB domain"/>
    <property type="match status" value="1"/>
</dbReference>
<dbReference type="EMBL" id="RQTK01000300">
    <property type="protein sequence ID" value="RUS82160.1"/>
    <property type="molecule type" value="Genomic_DNA"/>
</dbReference>
<evidence type="ECO:0000313" key="8">
    <source>
        <dbReference type="EMBL" id="RUS82160.1"/>
    </source>
</evidence>
<dbReference type="OrthoDB" id="10567174at2759"/>
<feature type="transmembrane region" description="Helical" evidence="5">
    <location>
        <begin position="295"/>
        <end position="319"/>
    </location>
</feature>
<accession>A0A3S0ZT50</accession>
<gene>
    <name evidence="8" type="ORF">EGW08_010094</name>
</gene>
<evidence type="ECO:0000256" key="3">
    <source>
        <dbReference type="PROSITE-ProRule" id="PRU00059"/>
    </source>
</evidence>
<feature type="domain" description="CUB" evidence="7">
    <location>
        <begin position="154"/>
        <end position="269"/>
    </location>
</feature>
<comment type="caution">
    <text evidence="3">Lacks conserved residue(s) required for the propagation of feature annotation.</text>
</comment>